<dbReference type="InterPro" id="IPR008796">
    <property type="entry name" value="PSAN"/>
</dbReference>
<accession>A0A176W4N1</accession>
<gene>
    <name evidence="10" type="ORF">AXG93_2779s1190</name>
    <name evidence="9" type="ORF">Mp_4g20410</name>
</gene>
<comment type="subcellular location">
    <subcellularLocation>
        <location evidence="1">Plastid</location>
        <location evidence="1">Chloroplast thylakoid membrane</location>
        <topology evidence="1">Peripheral membrane protein</topology>
        <orientation evidence="1">Lumenal side</orientation>
    </subcellularLocation>
</comment>
<proteinExistence type="inferred from homology"/>
<evidence type="ECO:0000256" key="3">
    <source>
        <dbReference type="ARBA" id="ARBA00022528"/>
    </source>
</evidence>
<reference evidence="10 11" key="1">
    <citation type="submission" date="2016-03" db="EMBL/GenBank/DDBJ databases">
        <title>Mechanisms controlling the formation of the plant cell surface in tip-growing cells are functionally conserved among land plants.</title>
        <authorList>
            <person name="Honkanen S."/>
            <person name="Jones V.A."/>
            <person name="Morieri G."/>
            <person name="Champion C."/>
            <person name="Hetherington A.J."/>
            <person name="Kelly S."/>
            <person name="Saint-Marcoux D."/>
            <person name="Proust H."/>
            <person name="Prescott H."/>
            <person name="Dolan L."/>
        </authorList>
    </citation>
    <scope>NUCLEOTIDE SEQUENCE [LARGE SCALE GENOMIC DNA]</scope>
    <source>
        <strain evidence="11">cv. Tak-1 and cv. Tak-2</strain>
        <tissue evidence="10">Whole gametophyte</tissue>
    </source>
</reference>
<dbReference type="Pfam" id="PF05479">
    <property type="entry name" value="PsaN"/>
    <property type="match status" value="1"/>
</dbReference>
<dbReference type="InterPro" id="IPR044907">
    <property type="entry name" value="PSAN_sf"/>
</dbReference>
<keyword evidence="6" id="KW-0603">Photosystem I</keyword>
<protein>
    <recommendedName>
        <fullName evidence="13">Photosystem I reaction center subunit N, chloroplastic</fullName>
    </recommendedName>
</protein>
<evidence type="ECO:0000313" key="12">
    <source>
        <dbReference type="Proteomes" id="UP001162541"/>
    </source>
</evidence>
<evidence type="ECO:0000313" key="11">
    <source>
        <dbReference type="Proteomes" id="UP000077202"/>
    </source>
</evidence>
<evidence type="ECO:0000313" key="9">
    <source>
        <dbReference type="EMBL" id="BBN09521.1"/>
    </source>
</evidence>
<keyword evidence="11" id="KW-1185">Reference proteome</keyword>
<dbReference type="EMBL" id="AP019869">
    <property type="protein sequence ID" value="BBN09521.1"/>
    <property type="molecule type" value="Genomic_DNA"/>
</dbReference>
<name>A0A176W4N1_MARPO</name>
<dbReference type="PANTHER" id="PTHR36814">
    <property type="entry name" value="PHOTOSYSTEM I REACTION CENTER SUBUNIT N, CHLOROPLASTIC"/>
    <property type="match status" value="1"/>
</dbReference>
<keyword evidence="5" id="KW-0934">Plastid</keyword>
<dbReference type="GO" id="GO:0030093">
    <property type="term" value="C:chloroplast photosystem I"/>
    <property type="evidence" value="ECO:0007669"/>
    <property type="project" value="TreeGrafter"/>
</dbReference>
<evidence type="ECO:0000256" key="1">
    <source>
        <dbReference type="ARBA" id="ARBA00004622"/>
    </source>
</evidence>
<evidence type="ECO:0000256" key="7">
    <source>
        <dbReference type="ARBA" id="ARBA00023078"/>
    </source>
</evidence>
<reference evidence="9" key="2">
    <citation type="journal article" date="2019" name="Curr. Biol.">
        <title>Chromatin organization in early land plants reveals an ancestral association between H3K27me3, transposons, and constitutive heterochromatin.</title>
        <authorList>
            <person name="Montgomery S.A."/>
            <person name="Tanizawa Y."/>
            <person name="Galik B."/>
            <person name="Wang N."/>
            <person name="Ito T."/>
            <person name="Mochizuki T."/>
            <person name="Akimcheva S."/>
            <person name="Bowman J."/>
            <person name="Cognat V."/>
            <person name="Drouard L."/>
            <person name="Ekker H."/>
            <person name="Houng S."/>
            <person name="Kohchi T."/>
            <person name="Lin S."/>
            <person name="Liu L.D."/>
            <person name="Nakamura Y."/>
            <person name="Valeeva L.R."/>
            <person name="Shakirov E.V."/>
            <person name="Shippen D.E."/>
            <person name="Wei W."/>
            <person name="Yagura M."/>
            <person name="Yamaoka S."/>
            <person name="Yamato K.T."/>
            <person name="Liu C."/>
            <person name="Berger F."/>
        </authorList>
    </citation>
    <scope>NUCLEOTIDE SEQUENCE [LARGE SCALE GENOMIC DNA]</scope>
    <source>
        <strain evidence="9">Tak-1</strain>
    </source>
</reference>
<dbReference type="Proteomes" id="UP001162541">
    <property type="component" value="Chromosome 4"/>
</dbReference>
<keyword evidence="3" id="KW-0150">Chloroplast</keyword>
<keyword evidence="4" id="KW-0602">Photosynthesis</keyword>
<evidence type="ECO:0000256" key="8">
    <source>
        <dbReference type="ARBA" id="ARBA00023136"/>
    </source>
</evidence>
<keyword evidence="8" id="KW-0472">Membrane</keyword>
<dbReference type="AlphaFoldDB" id="A0A176W4N1"/>
<dbReference type="EMBL" id="LVLJ01001862">
    <property type="protein sequence ID" value="OAE27571.1"/>
    <property type="molecule type" value="Genomic_DNA"/>
</dbReference>
<reference evidence="12" key="3">
    <citation type="journal article" date="2020" name="Curr. Biol.">
        <title>Chromatin organization in early land plants reveals an ancestral association between H3K27me3, transposons, and constitutive heterochromatin.</title>
        <authorList>
            <person name="Montgomery S.A."/>
            <person name="Tanizawa Y."/>
            <person name="Galik B."/>
            <person name="Wang N."/>
            <person name="Ito T."/>
            <person name="Mochizuki T."/>
            <person name="Akimcheva S."/>
            <person name="Bowman J.L."/>
            <person name="Cognat V."/>
            <person name="Marechal-Drouard L."/>
            <person name="Ekker H."/>
            <person name="Hong S.F."/>
            <person name="Kohchi T."/>
            <person name="Lin S.S."/>
            <person name="Liu L.D."/>
            <person name="Nakamura Y."/>
            <person name="Valeeva L.R."/>
            <person name="Shakirov E.V."/>
            <person name="Shippen D.E."/>
            <person name="Wei W.L."/>
            <person name="Yagura M."/>
            <person name="Yamaoka S."/>
            <person name="Yamato K.T."/>
            <person name="Liu C."/>
            <person name="Berger F."/>
        </authorList>
    </citation>
    <scope>NUCLEOTIDE SEQUENCE [LARGE SCALE GENOMIC DNA]</scope>
    <source>
        <strain evidence="12">Tak-1</strain>
    </source>
</reference>
<evidence type="ECO:0000256" key="5">
    <source>
        <dbReference type="ARBA" id="ARBA00022640"/>
    </source>
</evidence>
<dbReference type="Gene3D" id="4.10.1190.10">
    <property type="entry name" value="Chlorophyll A-B binding protein"/>
    <property type="match status" value="1"/>
</dbReference>
<evidence type="ECO:0000313" key="10">
    <source>
        <dbReference type="EMBL" id="OAE27571.1"/>
    </source>
</evidence>
<evidence type="ECO:0000256" key="6">
    <source>
        <dbReference type="ARBA" id="ARBA00022836"/>
    </source>
</evidence>
<evidence type="ECO:0000256" key="4">
    <source>
        <dbReference type="ARBA" id="ARBA00022531"/>
    </source>
</evidence>
<evidence type="ECO:0008006" key="13">
    <source>
        <dbReference type="Google" id="ProtNLM"/>
    </source>
</evidence>
<sequence length="165" mass="17196">MATAMLGSTAIATPAALAVRDLKVAVNGQSSVSCVAKKSFVVSASSNVEETSSRRDIMKMAAAMFAVGAFSGVGSAKASLTSDLLAKSTANKELNDAKRLATSGANLARSRTVADGTCLFPNNFTGCEDLAKKQEVKFLTEDKQLECQGKEAYKCASNSHYTGPK</sequence>
<comment type="similarity">
    <text evidence="2">Belongs to the psaN family.</text>
</comment>
<dbReference type="PANTHER" id="PTHR36814:SF1">
    <property type="entry name" value="PHOTOSYSTEM I REACTION CENTER SUBUNIT N, CHLOROPLASTIC"/>
    <property type="match status" value="1"/>
</dbReference>
<dbReference type="GO" id="GO:0015979">
    <property type="term" value="P:photosynthesis"/>
    <property type="evidence" value="ECO:0007669"/>
    <property type="project" value="UniProtKB-KW"/>
</dbReference>
<evidence type="ECO:0000256" key="2">
    <source>
        <dbReference type="ARBA" id="ARBA00010661"/>
    </source>
</evidence>
<dbReference type="Proteomes" id="UP000077202">
    <property type="component" value="Unassembled WGS sequence"/>
</dbReference>
<keyword evidence="7" id="KW-0793">Thylakoid</keyword>
<organism evidence="10 11">
    <name type="scientific">Marchantia polymorpha subsp. ruderalis</name>
    <dbReference type="NCBI Taxonomy" id="1480154"/>
    <lineage>
        <taxon>Eukaryota</taxon>
        <taxon>Viridiplantae</taxon>
        <taxon>Streptophyta</taxon>
        <taxon>Embryophyta</taxon>
        <taxon>Marchantiophyta</taxon>
        <taxon>Marchantiopsida</taxon>
        <taxon>Marchantiidae</taxon>
        <taxon>Marchantiales</taxon>
        <taxon>Marchantiaceae</taxon>
        <taxon>Marchantia</taxon>
    </lineage>
</organism>